<evidence type="ECO:0000256" key="8">
    <source>
        <dbReference type="ARBA" id="ARBA00022989"/>
    </source>
</evidence>
<evidence type="ECO:0000313" key="12">
    <source>
        <dbReference type="EMBL" id="GMT22145.1"/>
    </source>
</evidence>
<evidence type="ECO:0000256" key="1">
    <source>
        <dbReference type="ARBA" id="ARBA00004167"/>
    </source>
</evidence>
<keyword evidence="9 11" id="KW-0472">Membrane</keyword>
<dbReference type="SUPFAM" id="SSF53756">
    <property type="entry name" value="UDP-Glycosyltransferase/glycogen phosphorylase"/>
    <property type="match status" value="1"/>
</dbReference>
<keyword evidence="13" id="KW-1185">Reference proteome</keyword>
<dbReference type="Proteomes" id="UP001432322">
    <property type="component" value="Unassembled WGS sequence"/>
</dbReference>
<evidence type="ECO:0000256" key="5">
    <source>
        <dbReference type="ARBA" id="ARBA00022679"/>
    </source>
</evidence>
<dbReference type="InterPro" id="IPR050271">
    <property type="entry name" value="UDP-glycosyltransferase"/>
</dbReference>
<protein>
    <recommendedName>
        <fullName evidence="3">glucuronosyltransferase</fullName>
        <ecNumber evidence="3">2.4.1.17</ecNumber>
    </recommendedName>
</protein>
<keyword evidence="4" id="KW-0328">Glycosyltransferase</keyword>
<dbReference type="EC" id="2.4.1.17" evidence="3"/>
<evidence type="ECO:0000256" key="9">
    <source>
        <dbReference type="ARBA" id="ARBA00023136"/>
    </source>
</evidence>
<keyword evidence="7" id="KW-0732">Signal</keyword>
<dbReference type="PANTHER" id="PTHR48043:SF23">
    <property type="entry name" value="UDP-GLUCURONOSYLTRANSFERASE"/>
    <property type="match status" value="1"/>
</dbReference>
<evidence type="ECO:0000256" key="11">
    <source>
        <dbReference type="SAM" id="Phobius"/>
    </source>
</evidence>
<dbReference type="Pfam" id="PF00201">
    <property type="entry name" value="UDPGT"/>
    <property type="match status" value="1"/>
</dbReference>
<keyword evidence="8 11" id="KW-1133">Transmembrane helix</keyword>
<dbReference type="GO" id="GO:0015020">
    <property type="term" value="F:glucuronosyltransferase activity"/>
    <property type="evidence" value="ECO:0007669"/>
    <property type="project" value="UniProtKB-EC"/>
</dbReference>
<evidence type="ECO:0000256" key="7">
    <source>
        <dbReference type="ARBA" id="ARBA00022729"/>
    </source>
</evidence>
<comment type="catalytic activity">
    <reaction evidence="10">
        <text>glucuronate acceptor + UDP-alpha-D-glucuronate = acceptor beta-D-glucuronoside + UDP + H(+)</text>
        <dbReference type="Rhea" id="RHEA:21032"/>
        <dbReference type="ChEBI" id="CHEBI:15378"/>
        <dbReference type="ChEBI" id="CHEBI:58052"/>
        <dbReference type="ChEBI" id="CHEBI:58223"/>
        <dbReference type="ChEBI" id="CHEBI:132367"/>
        <dbReference type="ChEBI" id="CHEBI:132368"/>
        <dbReference type="EC" id="2.4.1.17"/>
    </reaction>
</comment>
<comment type="similarity">
    <text evidence="2">Belongs to the UDP-glycosyltransferase family.</text>
</comment>
<gene>
    <name evidence="12" type="ORF">PFISCL1PPCAC_13442</name>
</gene>
<dbReference type="InterPro" id="IPR002213">
    <property type="entry name" value="UDP_glucos_trans"/>
</dbReference>
<dbReference type="GO" id="GO:0016020">
    <property type="term" value="C:membrane"/>
    <property type="evidence" value="ECO:0007669"/>
    <property type="project" value="UniProtKB-SubCell"/>
</dbReference>
<dbReference type="PANTHER" id="PTHR48043">
    <property type="entry name" value="EG:EG0003.4 PROTEIN-RELATED"/>
    <property type="match status" value="1"/>
</dbReference>
<dbReference type="FunFam" id="3.40.50.2000:FF:000038">
    <property type="entry name" value="UDP-GlucuronosylTransferase"/>
    <property type="match status" value="1"/>
</dbReference>
<sequence>YNSKFGHSHSQFLGTIADTLVDAGHNVTSLIPIMAPSLRDGTEKSHKIYVEGDHAVHAFYEQPRVHNFFELNMFNPIFPFIMGPIMADNFGRTCALVVNEPGLIARLKAERYDLMITENFDPCGIGLSEAIGTKSVITSSSTCLVNWQHDLFGVEQALSYRMSLMSRELNVHSMVDRFWNLFAEALGRIMFYYPPKTVNRLLKETFGPEYPTIAEQSAKVAYVLTNSEPLIESAAPTSSRVINVPGMAASSPRSLDAHWEEILNRRNKTVLLSFGSMAKSVALPRQSKQGIVKAISSFPEITFIWKYEDPEDEFCTEQASKLPNLVMTKWMPQVDILNHPNLALFITHGGMASTQETALRGVPGIFVPIFGDQPRNAGMMQFNELGRVYDKFELYDGDKLAATIREVLENDKYAKNAVRISQMLARKPFESRDLLIKHVEFAAEFGASAALMPQSVKMSFVQYNNLDVLAVIVVCFGIVVAMFAKIGLYVMGLLIVKKTKSE</sequence>
<evidence type="ECO:0000256" key="3">
    <source>
        <dbReference type="ARBA" id="ARBA00012544"/>
    </source>
</evidence>
<evidence type="ECO:0000256" key="6">
    <source>
        <dbReference type="ARBA" id="ARBA00022692"/>
    </source>
</evidence>
<accession>A0AAV5VRN3</accession>
<evidence type="ECO:0000256" key="4">
    <source>
        <dbReference type="ARBA" id="ARBA00022676"/>
    </source>
</evidence>
<keyword evidence="5" id="KW-0808">Transferase</keyword>
<proteinExistence type="inferred from homology"/>
<feature type="non-terminal residue" evidence="12">
    <location>
        <position position="1"/>
    </location>
</feature>
<keyword evidence="6 11" id="KW-0812">Transmembrane</keyword>
<dbReference type="CDD" id="cd03784">
    <property type="entry name" value="GT1_Gtf-like"/>
    <property type="match status" value="1"/>
</dbReference>
<comment type="subcellular location">
    <subcellularLocation>
        <location evidence="1">Membrane</location>
        <topology evidence="1">Single-pass membrane protein</topology>
    </subcellularLocation>
</comment>
<evidence type="ECO:0000256" key="2">
    <source>
        <dbReference type="ARBA" id="ARBA00009995"/>
    </source>
</evidence>
<organism evidence="12 13">
    <name type="scientific">Pristionchus fissidentatus</name>
    <dbReference type="NCBI Taxonomy" id="1538716"/>
    <lineage>
        <taxon>Eukaryota</taxon>
        <taxon>Metazoa</taxon>
        <taxon>Ecdysozoa</taxon>
        <taxon>Nematoda</taxon>
        <taxon>Chromadorea</taxon>
        <taxon>Rhabditida</taxon>
        <taxon>Rhabditina</taxon>
        <taxon>Diplogasteromorpha</taxon>
        <taxon>Diplogasteroidea</taxon>
        <taxon>Neodiplogasteridae</taxon>
        <taxon>Pristionchus</taxon>
    </lineage>
</organism>
<reference evidence="12" key="1">
    <citation type="submission" date="2023-10" db="EMBL/GenBank/DDBJ databases">
        <title>Genome assembly of Pristionchus species.</title>
        <authorList>
            <person name="Yoshida K."/>
            <person name="Sommer R.J."/>
        </authorList>
    </citation>
    <scope>NUCLEOTIDE SEQUENCE</scope>
    <source>
        <strain evidence="12">RS5133</strain>
    </source>
</reference>
<evidence type="ECO:0000256" key="10">
    <source>
        <dbReference type="ARBA" id="ARBA00047475"/>
    </source>
</evidence>
<feature type="transmembrane region" description="Helical" evidence="11">
    <location>
        <begin position="468"/>
        <end position="496"/>
    </location>
</feature>
<dbReference type="EMBL" id="BTSY01000004">
    <property type="protein sequence ID" value="GMT22145.1"/>
    <property type="molecule type" value="Genomic_DNA"/>
</dbReference>
<dbReference type="Gene3D" id="3.40.50.2000">
    <property type="entry name" value="Glycogen Phosphorylase B"/>
    <property type="match status" value="1"/>
</dbReference>
<name>A0AAV5VRN3_9BILA</name>
<dbReference type="AlphaFoldDB" id="A0AAV5VRN3"/>
<comment type="caution">
    <text evidence="12">The sequence shown here is derived from an EMBL/GenBank/DDBJ whole genome shotgun (WGS) entry which is preliminary data.</text>
</comment>
<evidence type="ECO:0000313" key="13">
    <source>
        <dbReference type="Proteomes" id="UP001432322"/>
    </source>
</evidence>